<proteinExistence type="predicted"/>
<organism evidence="2 3">
    <name type="scientific">Rhodnius prolixus</name>
    <name type="common">Triatomid bug</name>
    <dbReference type="NCBI Taxonomy" id="13249"/>
    <lineage>
        <taxon>Eukaryota</taxon>
        <taxon>Metazoa</taxon>
        <taxon>Ecdysozoa</taxon>
        <taxon>Arthropoda</taxon>
        <taxon>Hexapoda</taxon>
        <taxon>Insecta</taxon>
        <taxon>Pterygota</taxon>
        <taxon>Neoptera</taxon>
        <taxon>Paraneoptera</taxon>
        <taxon>Hemiptera</taxon>
        <taxon>Heteroptera</taxon>
        <taxon>Panheteroptera</taxon>
        <taxon>Cimicomorpha</taxon>
        <taxon>Reduviidae</taxon>
        <taxon>Triatominae</taxon>
        <taxon>Rhodnius</taxon>
    </lineage>
</organism>
<keyword evidence="1" id="KW-0813">Transport</keyword>
<dbReference type="VEuPathDB" id="VectorBase:RPRC004891"/>
<dbReference type="Gene3D" id="1.20.1740.10">
    <property type="entry name" value="Amino acid/polyamine transporter I"/>
    <property type="match status" value="1"/>
</dbReference>
<dbReference type="Proteomes" id="UP000015103">
    <property type="component" value="Unassembled WGS sequence"/>
</dbReference>
<dbReference type="EMBL" id="ACPB03016145">
    <property type="status" value="NOT_ANNOTATED_CDS"/>
    <property type="molecule type" value="Genomic_DNA"/>
</dbReference>
<evidence type="ECO:0000256" key="1">
    <source>
        <dbReference type="ARBA" id="ARBA00022448"/>
    </source>
</evidence>
<accession>T1HLG7</accession>
<keyword evidence="3" id="KW-1185">Reference proteome</keyword>
<evidence type="ECO:0000313" key="3">
    <source>
        <dbReference type="Proteomes" id="UP000015103"/>
    </source>
</evidence>
<dbReference type="EMBL" id="ACPB03016146">
    <property type="status" value="NOT_ANNOTATED_CDS"/>
    <property type="molecule type" value="Genomic_DNA"/>
</dbReference>
<protein>
    <submittedName>
        <fullName evidence="2">Uncharacterized protein</fullName>
    </submittedName>
</protein>
<dbReference type="PANTHER" id="PTHR43243">
    <property type="entry name" value="INNER MEMBRANE TRANSPORTER YGJI-RELATED"/>
    <property type="match status" value="1"/>
</dbReference>
<evidence type="ECO:0000313" key="2">
    <source>
        <dbReference type="EnsemblMetazoa" id="RPRC004891-PA"/>
    </source>
</evidence>
<sequence>MSNFRDNQLQSNENVMSFVPIVQFMFKMSQEDSCTQRIFTHLFWLTRLVHAMARDGLLFHVFSKIAHTSGVPVTTAFTGGLLTGVFTTFFRTHCMIQTEVFCALLMNVTAPICLLISRYSDGTGGEEIYVGHRLIFINHPQVDNPTVVTEQISIVLISVIKFIRCHIPLCWQPQHKSPFYQGL</sequence>
<dbReference type="HOGENOM" id="CLU_1476935_0_0_1"/>
<dbReference type="AlphaFoldDB" id="T1HLG7"/>
<name>T1HLG7_RHOPR</name>
<reference evidence="2" key="1">
    <citation type="submission" date="2015-05" db="UniProtKB">
        <authorList>
            <consortium name="EnsemblMetazoa"/>
        </authorList>
    </citation>
    <scope>IDENTIFICATION</scope>
</reference>
<dbReference type="GO" id="GO:0015171">
    <property type="term" value="F:amino acid transmembrane transporter activity"/>
    <property type="evidence" value="ECO:0007669"/>
    <property type="project" value="TreeGrafter"/>
</dbReference>
<dbReference type="PANTHER" id="PTHR43243:SF4">
    <property type="entry name" value="CATIONIC AMINO ACID TRANSPORTER 4"/>
    <property type="match status" value="1"/>
</dbReference>
<dbReference type="EnsemblMetazoa" id="RPRC004891-RA">
    <property type="protein sequence ID" value="RPRC004891-PA"/>
    <property type="gene ID" value="RPRC004891"/>
</dbReference>
<dbReference type="GO" id="GO:0005886">
    <property type="term" value="C:plasma membrane"/>
    <property type="evidence" value="ECO:0007669"/>
    <property type="project" value="TreeGrafter"/>
</dbReference>
<dbReference type="InParanoid" id="T1HLG7"/>